<keyword evidence="2" id="KW-0862">Zinc</keyword>
<feature type="domain" description="CMP/dCMP-type deaminase" evidence="3">
    <location>
        <begin position="1"/>
        <end position="128"/>
    </location>
</feature>
<evidence type="ECO:0000256" key="2">
    <source>
        <dbReference type="ARBA" id="ARBA00022833"/>
    </source>
</evidence>
<dbReference type="AlphaFoldDB" id="A0A382J306"/>
<dbReference type="Pfam" id="PF00383">
    <property type="entry name" value="dCMP_cyt_deam_1"/>
    <property type="match status" value="1"/>
</dbReference>
<evidence type="ECO:0000259" key="3">
    <source>
        <dbReference type="PROSITE" id="PS51747"/>
    </source>
</evidence>
<dbReference type="EMBL" id="UINC01071482">
    <property type="protein sequence ID" value="SVC06410.1"/>
    <property type="molecule type" value="Genomic_DNA"/>
</dbReference>
<dbReference type="Gene3D" id="3.40.140.10">
    <property type="entry name" value="Cytidine Deaminase, domain 2"/>
    <property type="match status" value="1"/>
</dbReference>
<keyword evidence="1" id="KW-0479">Metal-binding</keyword>
<proteinExistence type="predicted"/>
<sequence>MNINYSRLLDLILNEIIPLTYKNVSKGNKIFGGAIISKHDLSTICIGVNNEIENPLLHGEISTINNFFEKKKIEPKECFFISTHEPCSLCLSAITWSGFNNFYYFFPYEDTKDKFNIPHDLNILSQVFNVINGKYNNSNPYWQSFSILNEISKLSANEELILKSKIDKIYKKYQDLSLKYQISKKDNHIPLN</sequence>
<dbReference type="InterPro" id="IPR016192">
    <property type="entry name" value="APOBEC/CMP_deaminase_Zn-bd"/>
</dbReference>
<dbReference type="GO" id="GO:0008270">
    <property type="term" value="F:zinc ion binding"/>
    <property type="evidence" value="ECO:0007669"/>
    <property type="project" value="InterPro"/>
</dbReference>
<evidence type="ECO:0000313" key="4">
    <source>
        <dbReference type="EMBL" id="SVC06410.1"/>
    </source>
</evidence>
<dbReference type="SUPFAM" id="SSF53927">
    <property type="entry name" value="Cytidine deaminase-like"/>
    <property type="match status" value="1"/>
</dbReference>
<accession>A0A382J306</accession>
<dbReference type="InterPro" id="IPR002125">
    <property type="entry name" value="CMP_dCMP_dom"/>
</dbReference>
<reference evidence="4" key="1">
    <citation type="submission" date="2018-05" db="EMBL/GenBank/DDBJ databases">
        <authorList>
            <person name="Lanie J.A."/>
            <person name="Ng W.-L."/>
            <person name="Kazmierczak K.M."/>
            <person name="Andrzejewski T.M."/>
            <person name="Davidsen T.M."/>
            <person name="Wayne K.J."/>
            <person name="Tettelin H."/>
            <person name="Glass J.I."/>
            <person name="Rusch D."/>
            <person name="Podicherti R."/>
            <person name="Tsui H.-C.T."/>
            <person name="Winkler M.E."/>
        </authorList>
    </citation>
    <scope>NUCLEOTIDE SEQUENCE</scope>
</reference>
<dbReference type="InterPro" id="IPR016193">
    <property type="entry name" value="Cytidine_deaminase-like"/>
</dbReference>
<dbReference type="GO" id="GO:0016787">
    <property type="term" value="F:hydrolase activity"/>
    <property type="evidence" value="ECO:0007669"/>
    <property type="project" value="InterPro"/>
</dbReference>
<name>A0A382J306_9ZZZZ</name>
<evidence type="ECO:0000256" key="1">
    <source>
        <dbReference type="ARBA" id="ARBA00022723"/>
    </source>
</evidence>
<organism evidence="4">
    <name type="scientific">marine metagenome</name>
    <dbReference type="NCBI Taxonomy" id="408172"/>
    <lineage>
        <taxon>unclassified sequences</taxon>
        <taxon>metagenomes</taxon>
        <taxon>ecological metagenomes</taxon>
    </lineage>
</organism>
<gene>
    <name evidence="4" type="ORF">METZ01_LOCUS259264</name>
</gene>
<dbReference type="PROSITE" id="PS00903">
    <property type="entry name" value="CYT_DCMP_DEAMINASES_1"/>
    <property type="match status" value="1"/>
</dbReference>
<dbReference type="PROSITE" id="PS51747">
    <property type="entry name" value="CYT_DCMP_DEAMINASES_2"/>
    <property type="match status" value="1"/>
</dbReference>
<protein>
    <recommendedName>
        <fullName evidence="3">CMP/dCMP-type deaminase domain-containing protein</fullName>
    </recommendedName>
</protein>